<sequence>MMEFLIVVENGVGVDDLQLVAGLVVDAISSASTYTVVTDWIRESWADTFRTFPSMYGVALEHILSLLHATSRKEAKLLFGDLGVLMMLTPIVAADAGAATEVVTPLNKTP</sequence>
<organism evidence="1 2">
    <name type="scientific">Sphagnum troendelagicum</name>
    <dbReference type="NCBI Taxonomy" id="128251"/>
    <lineage>
        <taxon>Eukaryota</taxon>
        <taxon>Viridiplantae</taxon>
        <taxon>Streptophyta</taxon>
        <taxon>Embryophyta</taxon>
        <taxon>Bryophyta</taxon>
        <taxon>Sphagnophytina</taxon>
        <taxon>Sphagnopsida</taxon>
        <taxon>Sphagnales</taxon>
        <taxon>Sphagnaceae</taxon>
        <taxon>Sphagnum</taxon>
    </lineage>
</organism>
<protein>
    <submittedName>
        <fullName evidence="1">Uncharacterized protein</fullName>
    </submittedName>
</protein>
<dbReference type="EMBL" id="OZ019910">
    <property type="protein sequence ID" value="CAK9211499.1"/>
    <property type="molecule type" value="Genomic_DNA"/>
</dbReference>
<keyword evidence="2" id="KW-1185">Reference proteome</keyword>
<proteinExistence type="predicted"/>
<accession>A0ABP0U2Y9</accession>
<dbReference type="Proteomes" id="UP001497512">
    <property type="component" value="Chromosome 18"/>
</dbReference>
<reference evidence="1" key="1">
    <citation type="submission" date="2024-02" db="EMBL/GenBank/DDBJ databases">
        <authorList>
            <consortium name="ELIXIR-Norway"/>
            <consortium name="Elixir Norway"/>
        </authorList>
    </citation>
    <scope>NUCLEOTIDE SEQUENCE</scope>
</reference>
<evidence type="ECO:0000313" key="1">
    <source>
        <dbReference type="EMBL" id="CAK9211499.1"/>
    </source>
</evidence>
<gene>
    <name evidence="1" type="ORF">CSSPTR1EN2_LOCUS10729</name>
</gene>
<evidence type="ECO:0000313" key="2">
    <source>
        <dbReference type="Proteomes" id="UP001497512"/>
    </source>
</evidence>
<name>A0ABP0U2Y9_9BRYO</name>